<reference evidence="2 3" key="1">
    <citation type="submission" date="2023-01" db="EMBL/GenBank/DDBJ databases">
        <authorList>
            <person name="Whitehead M."/>
        </authorList>
    </citation>
    <scope>NUCLEOTIDE SEQUENCE [LARGE SCALE GENOMIC DNA]</scope>
</reference>
<dbReference type="AlphaFoldDB" id="A0AAV0Y234"/>
<protein>
    <submittedName>
        <fullName evidence="2">Uncharacterized protein</fullName>
    </submittedName>
</protein>
<dbReference type="EMBL" id="CARXXK010001250">
    <property type="protein sequence ID" value="CAI6374880.1"/>
    <property type="molecule type" value="Genomic_DNA"/>
</dbReference>
<accession>A0AAV0Y234</accession>
<evidence type="ECO:0000256" key="1">
    <source>
        <dbReference type="SAM" id="MobiDB-lite"/>
    </source>
</evidence>
<feature type="region of interest" description="Disordered" evidence="1">
    <location>
        <begin position="214"/>
        <end position="277"/>
    </location>
</feature>
<organism evidence="2 3">
    <name type="scientific">Macrosiphum euphorbiae</name>
    <name type="common">potato aphid</name>
    <dbReference type="NCBI Taxonomy" id="13131"/>
    <lineage>
        <taxon>Eukaryota</taxon>
        <taxon>Metazoa</taxon>
        <taxon>Ecdysozoa</taxon>
        <taxon>Arthropoda</taxon>
        <taxon>Hexapoda</taxon>
        <taxon>Insecta</taxon>
        <taxon>Pterygota</taxon>
        <taxon>Neoptera</taxon>
        <taxon>Paraneoptera</taxon>
        <taxon>Hemiptera</taxon>
        <taxon>Sternorrhyncha</taxon>
        <taxon>Aphidomorpha</taxon>
        <taxon>Aphidoidea</taxon>
        <taxon>Aphididae</taxon>
        <taxon>Macrosiphini</taxon>
        <taxon>Macrosiphum</taxon>
    </lineage>
</organism>
<dbReference type="Proteomes" id="UP001160148">
    <property type="component" value="Unassembled WGS sequence"/>
</dbReference>
<gene>
    <name evidence="2" type="ORF">MEUPH1_LOCUS28456</name>
</gene>
<name>A0AAV0Y234_9HEMI</name>
<feature type="compositionally biased region" description="Basic and acidic residues" evidence="1">
    <location>
        <begin position="239"/>
        <end position="263"/>
    </location>
</feature>
<proteinExistence type="predicted"/>
<keyword evidence="3" id="KW-1185">Reference proteome</keyword>
<sequence length="296" mass="34358">MSISLESWEGVVSTVQRFYSQDLKPYYNDEYLEICLNVIGLGIGSASFNYVLTIVSLPEPICVHNNVVVVSLPMMQNLLDRHIVFPENKLENVKNFDIFKDFNMFKKNDADHYDNCVNDYMVRWTDQLLTNNGFERITSSQKISMVILFRLVLCVAHWLQHYKLKTGSNNHDRFHDVEVADLKRKFDDFTSLKNNSETAKRFKKLYSENSTVEDYVNSKPAHSTDDCDSDDDDGSVTGDDERLDDRAHAADGYRDDGSDRDYDSYDDDDDDDGDRRVVDRNKKSGILKFIKKYKKR</sequence>
<evidence type="ECO:0000313" key="3">
    <source>
        <dbReference type="Proteomes" id="UP001160148"/>
    </source>
</evidence>
<evidence type="ECO:0000313" key="2">
    <source>
        <dbReference type="EMBL" id="CAI6374880.1"/>
    </source>
</evidence>
<comment type="caution">
    <text evidence="2">The sequence shown here is derived from an EMBL/GenBank/DDBJ whole genome shotgun (WGS) entry which is preliminary data.</text>
</comment>